<dbReference type="Proteomes" id="UP001596091">
    <property type="component" value="Unassembled WGS sequence"/>
</dbReference>
<dbReference type="GO" id="GO:0008168">
    <property type="term" value="F:methyltransferase activity"/>
    <property type="evidence" value="ECO:0007669"/>
    <property type="project" value="UniProtKB-KW"/>
</dbReference>
<dbReference type="RefSeq" id="WP_263341989.1">
    <property type="nucleotide sequence ID" value="NZ_JAGSYH010000009.1"/>
</dbReference>
<feature type="domain" description="Methyltransferase" evidence="1">
    <location>
        <begin position="44"/>
        <end position="140"/>
    </location>
</feature>
<dbReference type="Gene3D" id="3.40.50.150">
    <property type="entry name" value="Vaccinia Virus protein VP39"/>
    <property type="match status" value="1"/>
</dbReference>
<organism evidence="2 3">
    <name type="scientific">Acidicapsa dinghuensis</name>
    <dbReference type="NCBI Taxonomy" id="2218256"/>
    <lineage>
        <taxon>Bacteria</taxon>
        <taxon>Pseudomonadati</taxon>
        <taxon>Acidobacteriota</taxon>
        <taxon>Terriglobia</taxon>
        <taxon>Terriglobales</taxon>
        <taxon>Acidobacteriaceae</taxon>
        <taxon>Acidicapsa</taxon>
    </lineage>
</organism>
<proteinExistence type="predicted"/>
<evidence type="ECO:0000313" key="3">
    <source>
        <dbReference type="Proteomes" id="UP001596091"/>
    </source>
</evidence>
<sequence>MSKAPNFNRLALIYRWLEYLTFGPFLHRCRTHFLPHLEHCRNALILGDGDGRFTAALLRFNPAIHVTAIDASPAMLAALRKRCSPSISRLTTQTADLRQWAPDPSALRYDLVCTHFFLDCLSTEEIAAIAHRLTPVLAPNALWIISEFAIPSTAFGHFAAAPLVWLLYRAFRLLTGLRQQSLPGYPSALTASGWSLQSQIPQLRGLLSSQLWQRVS</sequence>
<evidence type="ECO:0000313" key="2">
    <source>
        <dbReference type="EMBL" id="MFC5864254.1"/>
    </source>
</evidence>
<keyword evidence="2" id="KW-0808">Transferase</keyword>
<accession>A0ABW1EJY3</accession>
<dbReference type="GO" id="GO:0032259">
    <property type="term" value="P:methylation"/>
    <property type="evidence" value="ECO:0007669"/>
    <property type="project" value="UniProtKB-KW"/>
</dbReference>
<evidence type="ECO:0000259" key="1">
    <source>
        <dbReference type="Pfam" id="PF13649"/>
    </source>
</evidence>
<dbReference type="CDD" id="cd02440">
    <property type="entry name" value="AdoMet_MTases"/>
    <property type="match status" value="1"/>
</dbReference>
<dbReference type="InterPro" id="IPR029063">
    <property type="entry name" value="SAM-dependent_MTases_sf"/>
</dbReference>
<comment type="caution">
    <text evidence="2">The sequence shown here is derived from an EMBL/GenBank/DDBJ whole genome shotgun (WGS) entry which is preliminary data.</text>
</comment>
<keyword evidence="3" id="KW-1185">Reference proteome</keyword>
<dbReference type="Pfam" id="PF13649">
    <property type="entry name" value="Methyltransf_25"/>
    <property type="match status" value="1"/>
</dbReference>
<dbReference type="EMBL" id="JBHSPH010000009">
    <property type="protein sequence ID" value="MFC5864254.1"/>
    <property type="molecule type" value="Genomic_DNA"/>
</dbReference>
<name>A0ABW1EJY3_9BACT</name>
<reference evidence="3" key="1">
    <citation type="journal article" date="2019" name="Int. J. Syst. Evol. Microbiol.">
        <title>The Global Catalogue of Microorganisms (GCM) 10K type strain sequencing project: providing services to taxonomists for standard genome sequencing and annotation.</title>
        <authorList>
            <consortium name="The Broad Institute Genomics Platform"/>
            <consortium name="The Broad Institute Genome Sequencing Center for Infectious Disease"/>
            <person name="Wu L."/>
            <person name="Ma J."/>
        </authorList>
    </citation>
    <scope>NUCLEOTIDE SEQUENCE [LARGE SCALE GENOMIC DNA]</scope>
    <source>
        <strain evidence="3">JCM 4087</strain>
    </source>
</reference>
<dbReference type="SUPFAM" id="SSF53335">
    <property type="entry name" value="S-adenosyl-L-methionine-dependent methyltransferases"/>
    <property type="match status" value="1"/>
</dbReference>
<keyword evidence="2" id="KW-0489">Methyltransferase</keyword>
<dbReference type="InterPro" id="IPR041698">
    <property type="entry name" value="Methyltransf_25"/>
</dbReference>
<gene>
    <name evidence="2" type="ORF">ACFPT7_18255</name>
</gene>
<protein>
    <submittedName>
        <fullName evidence="2">Class I SAM-dependent methyltransferase</fullName>
    </submittedName>
</protein>